<dbReference type="InterPro" id="IPR015353">
    <property type="entry name" value="Rubisco_LSMT_subst-bd"/>
</dbReference>
<dbReference type="Pfam" id="PF00856">
    <property type="entry name" value="SET"/>
    <property type="match status" value="1"/>
</dbReference>
<evidence type="ECO:0000256" key="3">
    <source>
        <dbReference type="ARBA" id="ARBA00022691"/>
    </source>
</evidence>
<dbReference type="GeneID" id="7827856"/>
<dbReference type="Pfam" id="PF09273">
    <property type="entry name" value="Rubis-subs-bind"/>
    <property type="match status" value="1"/>
</dbReference>
<dbReference type="Gene3D" id="3.90.1410.10">
    <property type="entry name" value="set domain protein methyltransferase, domain 1"/>
    <property type="match status" value="1"/>
</dbReference>
<dbReference type="InterPro" id="IPR036464">
    <property type="entry name" value="Rubisco_LSMT_subst-bd_sf"/>
</dbReference>
<evidence type="ECO:0000256" key="2">
    <source>
        <dbReference type="ARBA" id="ARBA00022679"/>
    </source>
</evidence>
<dbReference type="InterPro" id="IPR001214">
    <property type="entry name" value="SET_dom"/>
</dbReference>
<dbReference type="PANTHER" id="PTHR13271:SF137">
    <property type="entry name" value="SET DOMAIN-CONTAINING PROTEIN"/>
    <property type="match status" value="1"/>
</dbReference>
<keyword evidence="3" id="KW-0949">S-adenosyl-L-methionine</keyword>
<dbReference type="PANTHER" id="PTHR13271">
    <property type="entry name" value="UNCHARACTERIZED PUTATIVE METHYLTRANSFERASE"/>
    <property type="match status" value="1"/>
</dbReference>
<proteinExistence type="predicted"/>
<evidence type="ECO:0000313" key="9">
    <source>
        <dbReference type="Proteomes" id="UP000009168"/>
    </source>
</evidence>
<dbReference type="SUPFAM" id="SSF82199">
    <property type="entry name" value="SET domain"/>
    <property type="match status" value="1"/>
</dbReference>
<dbReference type="SUPFAM" id="SSF81822">
    <property type="entry name" value="RuBisCo LSMT C-terminal, substrate-binding domain"/>
    <property type="match status" value="1"/>
</dbReference>
<evidence type="ECO:0000259" key="6">
    <source>
        <dbReference type="Pfam" id="PF00856"/>
    </source>
</evidence>
<dbReference type="EMBL" id="GG662821">
    <property type="protein sequence ID" value="EAR89273.3"/>
    <property type="molecule type" value="Genomic_DNA"/>
</dbReference>
<evidence type="ECO:0000313" key="8">
    <source>
        <dbReference type="EMBL" id="EAR89273.3"/>
    </source>
</evidence>
<dbReference type="KEGG" id="tet:TTHERM_00370880"/>
<dbReference type="InParanoid" id="I7M730"/>
<dbReference type="Gene3D" id="3.90.1420.10">
    <property type="entry name" value="Rubisco LSMT, substrate-binding domain"/>
    <property type="match status" value="1"/>
</dbReference>
<dbReference type="GO" id="GO:0016279">
    <property type="term" value="F:protein-lysine N-methyltransferase activity"/>
    <property type="evidence" value="ECO:0007669"/>
    <property type="project" value="TreeGrafter"/>
</dbReference>
<feature type="region of interest" description="Disordered" evidence="5">
    <location>
        <begin position="235"/>
        <end position="274"/>
    </location>
</feature>
<protein>
    <submittedName>
        <fullName evidence="8">SET domain protein</fullName>
    </submittedName>
</protein>
<dbReference type="RefSeq" id="XP_001009518.3">
    <property type="nucleotide sequence ID" value="XM_001009518.3"/>
</dbReference>
<evidence type="ECO:0000256" key="1">
    <source>
        <dbReference type="ARBA" id="ARBA00022603"/>
    </source>
</evidence>
<dbReference type="eggNOG" id="KOG1337">
    <property type="taxonomic scope" value="Eukaryota"/>
</dbReference>
<feature type="compositionally biased region" description="Low complexity" evidence="5">
    <location>
        <begin position="241"/>
        <end position="273"/>
    </location>
</feature>
<organism evidence="8 9">
    <name type="scientific">Tetrahymena thermophila (strain SB210)</name>
    <dbReference type="NCBI Taxonomy" id="312017"/>
    <lineage>
        <taxon>Eukaryota</taxon>
        <taxon>Sar</taxon>
        <taxon>Alveolata</taxon>
        <taxon>Ciliophora</taxon>
        <taxon>Intramacronucleata</taxon>
        <taxon>Oligohymenophorea</taxon>
        <taxon>Hymenostomatida</taxon>
        <taxon>Tetrahymenina</taxon>
        <taxon>Tetrahymenidae</taxon>
        <taxon>Tetrahymena</taxon>
    </lineage>
</organism>
<feature type="compositionally biased region" description="Polar residues" evidence="5">
    <location>
        <begin position="1"/>
        <end position="15"/>
    </location>
</feature>
<dbReference type="AlphaFoldDB" id="I7M730"/>
<name>I7M730_TETTS</name>
<feature type="domain" description="Rubisco LSMT substrate-binding" evidence="7">
    <location>
        <begin position="617"/>
        <end position="745"/>
    </location>
</feature>
<dbReference type="OrthoDB" id="341421at2759"/>
<evidence type="ECO:0000256" key="5">
    <source>
        <dbReference type="SAM" id="MobiDB-lite"/>
    </source>
</evidence>
<keyword evidence="1" id="KW-0489">Methyltransferase</keyword>
<feature type="coiled-coil region" evidence="4">
    <location>
        <begin position="36"/>
        <end position="70"/>
    </location>
</feature>
<reference evidence="9" key="1">
    <citation type="journal article" date="2006" name="PLoS Biol.">
        <title>Macronuclear genome sequence of the ciliate Tetrahymena thermophila, a model eukaryote.</title>
        <authorList>
            <person name="Eisen J.A."/>
            <person name="Coyne R.S."/>
            <person name="Wu M."/>
            <person name="Wu D."/>
            <person name="Thiagarajan M."/>
            <person name="Wortman J.R."/>
            <person name="Badger J.H."/>
            <person name="Ren Q."/>
            <person name="Amedeo P."/>
            <person name="Jones K.M."/>
            <person name="Tallon L.J."/>
            <person name="Delcher A.L."/>
            <person name="Salzberg S.L."/>
            <person name="Silva J.C."/>
            <person name="Haas B.J."/>
            <person name="Majoros W.H."/>
            <person name="Farzad M."/>
            <person name="Carlton J.M."/>
            <person name="Smith R.K. Jr."/>
            <person name="Garg J."/>
            <person name="Pearlman R.E."/>
            <person name="Karrer K.M."/>
            <person name="Sun L."/>
            <person name="Manning G."/>
            <person name="Elde N.C."/>
            <person name="Turkewitz A.P."/>
            <person name="Asai D.J."/>
            <person name="Wilkes D.E."/>
            <person name="Wang Y."/>
            <person name="Cai H."/>
            <person name="Collins K."/>
            <person name="Stewart B.A."/>
            <person name="Lee S.R."/>
            <person name="Wilamowska K."/>
            <person name="Weinberg Z."/>
            <person name="Ruzzo W.L."/>
            <person name="Wloga D."/>
            <person name="Gaertig J."/>
            <person name="Frankel J."/>
            <person name="Tsao C.-C."/>
            <person name="Gorovsky M.A."/>
            <person name="Keeling P.J."/>
            <person name="Waller R.F."/>
            <person name="Patron N.J."/>
            <person name="Cherry J.M."/>
            <person name="Stover N.A."/>
            <person name="Krieger C.J."/>
            <person name="del Toro C."/>
            <person name="Ryder H.F."/>
            <person name="Williamson S.C."/>
            <person name="Barbeau R.A."/>
            <person name="Hamilton E.P."/>
            <person name="Orias E."/>
        </authorList>
    </citation>
    <scope>NUCLEOTIDE SEQUENCE [LARGE SCALE GENOMIC DNA]</scope>
    <source>
        <strain evidence="9">SB210</strain>
    </source>
</reference>
<keyword evidence="9" id="KW-1185">Reference proteome</keyword>
<dbReference type="CDD" id="cd10527">
    <property type="entry name" value="SET_LSMT"/>
    <property type="match status" value="1"/>
</dbReference>
<accession>I7M730</accession>
<feature type="domain" description="SET" evidence="6">
    <location>
        <begin position="385"/>
        <end position="586"/>
    </location>
</feature>
<dbReference type="Proteomes" id="UP000009168">
    <property type="component" value="Unassembled WGS sequence"/>
</dbReference>
<feature type="region of interest" description="Disordered" evidence="5">
    <location>
        <begin position="316"/>
        <end position="340"/>
    </location>
</feature>
<evidence type="ECO:0000256" key="4">
    <source>
        <dbReference type="SAM" id="Coils"/>
    </source>
</evidence>
<evidence type="ECO:0000259" key="7">
    <source>
        <dbReference type="Pfam" id="PF09273"/>
    </source>
</evidence>
<dbReference type="GO" id="GO:0032259">
    <property type="term" value="P:methylation"/>
    <property type="evidence" value="ECO:0007669"/>
    <property type="project" value="UniProtKB-KW"/>
</dbReference>
<feature type="region of interest" description="Disordered" evidence="5">
    <location>
        <begin position="1"/>
        <end position="20"/>
    </location>
</feature>
<dbReference type="InterPro" id="IPR046341">
    <property type="entry name" value="SET_dom_sf"/>
</dbReference>
<gene>
    <name evidence="8" type="ORF">TTHERM_00370880</name>
</gene>
<keyword evidence="4" id="KW-0175">Coiled coil</keyword>
<keyword evidence="2" id="KW-0808">Transferase</keyword>
<feature type="coiled-coil region" evidence="4">
    <location>
        <begin position="133"/>
        <end position="160"/>
    </location>
</feature>
<dbReference type="InterPro" id="IPR050600">
    <property type="entry name" value="SETD3_SETD6_MTase"/>
</dbReference>
<sequence length="800" mass="93608">MSQTNFVSISGTGLNPMSPPTIKQQVKDFDAKFSLQQSQSEDIEELKKQLQSLQLEVKIKNDQIKNQDRNQLELTQQNQKLYQHTKELQQMLYYKQQQIDKYKTQNGIYKTNVGCLEKTLQILCEDISKQEGKKKILLDLNQMKSELIELREALMRAEEANNYTSPSLTNLDIKIQESIQDYQNSISPIRSNKALQNNSNQQMGSQQQQQFIQQLQNQQQTSLQVLPDINGNFTNSANQVTSTNNMNGLNGLSSNNIGNNQNNNNSNTLNPNNKDQRKYYQIHQQNSTNKFEYEVMPVGSQQQIPVSQMQIESVDNLEERKENSVHASPSTSEQTDDKDNSQKLIQKILSDGDPDYSKNFILLKWLSDTSSEFNKIKMVYYNNYRGVHARQKIKKGECILFIPVDNMITLELSKELPICQLIESKNIRLLSPKHTFLSIYIIIEKKNHKSFWKPFLDILPVEYTTFPILYTDEELFWLKGSPFLNQVKERRECITQDYQAIVSKIPEFAKLCTLDEFAWARMMAASRIYGLFINKKRTDAFVPLADMFNHRRPAYTNWGFCEDKGGFMLKASEDIRRGDQIYYSCGRKCNSRFLLNYGFVVKNNEANEIQLRVDFDKKDETLPIKLQMIGKRKPESLIFRIHINYEEKSVLEFFGFLRFVLIRDYIVLEKFHEMSEGKEFDPLRTPPFSIENEKQMWTEIHKICAEIMIQYPTTLDEDKKILETSKLTINQKNCVILRMGEKEILMYYITMADRMKKLLTMTKTEVKKHILQNQEYTKYSSYVNGIVLSLLTKRETYDEE</sequence>